<feature type="compositionally biased region" description="Pro residues" evidence="1">
    <location>
        <begin position="74"/>
        <end position="86"/>
    </location>
</feature>
<comment type="caution">
    <text evidence="3">The sequence shown here is derived from an EMBL/GenBank/DDBJ whole genome shotgun (WGS) entry which is preliminary data.</text>
</comment>
<accession>A0ABV3JQE5</accession>
<name>A0ABV3JQE5_STRON</name>
<keyword evidence="2" id="KW-0812">Transmembrane</keyword>
<evidence type="ECO:0000256" key="2">
    <source>
        <dbReference type="SAM" id="Phobius"/>
    </source>
</evidence>
<feature type="compositionally biased region" description="Pro residues" evidence="1">
    <location>
        <begin position="48"/>
        <end position="65"/>
    </location>
</feature>
<proteinExistence type="predicted"/>
<evidence type="ECO:0000313" key="3">
    <source>
        <dbReference type="EMBL" id="MEV5505103.1"/>
    </source>
</evidence>
<evidence type="ECO:0000256" key="1">
    <source>
        <dbReference type="SAM" id="MobiDB-lite"/>
    </source>
</evidence>
<evidence type="ECO:0000313" key="4">
    <source>
        <dbReference type="Proteomes" id="UP001552594"/>
    </source>
</evidence>
<feature type="compositionally biased region" description="Basic and acidic residues" evidence="1">
    <location>
        <begin position="7"/>
        <end position="19"/>
    </location>
</feature>
<dbReference type="SUPFAM" id="SSF81995">
    <property type="entry name" value="beta-sandwich domain of Sec23/24"/>
    <property type="match status" value="1"/>
</dbReference>
<protein>
    <submittedName>
        <fullName evidence="3">Uncharacterized protein</fullName>
    </submittedName>
</protein>
<dbReference type="RefSeq" id="WP_241561262.1">
    <property type="nucleotide sequence ID" value="NZ_JBFAUK010000001.1"/>
</dbReference>
<feature type="transmembrane region" description="Helical" evidence="2">
    <location>
        <begin position="97"/>
        <end position="119"/>
    </location>
</feature>
<keyword evidence="2" id="KW-1133">Transmembrane helix</keyword>
<feature type="region of interest" description="Disordered" evidence="1">
    <location>
        <begin position="126"/>
        <end position="167"/>
    </location>
</feature>
<gene>
    <name evidence="3" type="ORF">AB0L16_01295</name>
</gene>
<organism evidence="3 4">
    <name type="scientific">Streptomyces orinoci</name>
    <name type="common">Streptoverticillium orinoci</name>
    <dbReference type="NCBI Taxonomy" id="67339"/>
    <lineage>
        <taxon>Bacteria</taxon>
        <taxon>Bacillati</taxon>
        <taxon>Actinomycetota</taxon>
        <taxon>Actinomycetes</taxon>
        <taxon>Kitasatosporales</taxon>
        <taxon>Streptomycetaceae</taxon>
        <taxon>Streptomyces</taxon>
    </lineage>
</organism>
<dbReference type="EMBL" id="JBFAUK010000001">
    <property type="protein sequence ID" value="MEV5505103.1"/>
    <property type="molecule type" value="Genomic_DNA"/>
</dbReference>
<reference evidence="3 4" key="1">
    <citation type="submission" date="2024-06" db="EMBL/GenBank/DDBJ databases">
        <title>The Natural Products Discovery Center: Release of the First 8490 Sequenced Strains for Exploring Actinobacteria Biosynthetic Diversity.</title>
        <authorList>
            <person name="Kalkreuter E."/>
            <person name="Kautsar S.A."/>
            <person name="Yang D."/>
            <person name="Bader C.D."/>
            <person name="Teijaro C.N."/>
            <person name="Fluegel L."/>
            <person name="Davis C.M."/>
            <person name="Simpson J.R."/>
            <person name="Lauterbach L."/>
            <person name="Steele A.D."/>
            <person name="Gui C."/>
            <person name="Meng S."/>
            <person name="Li G."/>
            <person name="Viehrig K."/>
            <person name="Ye F."/>
            <person name="Su P."/>
            <person name="Kiefer A.F."/>
            <person name="Nichols A."/>
            <person name="Cepeda A.J."/>
            <person name="Yan W."/>
            <person name="Fan B."/>
            <person name="Jiang Y."/>
            <person name="Adhikari A."/>
            <person name="Zheng C.-J."/>
            <person name="Schuster L."/>
            <person name="Cowan T.M."/>
            <person name="Smanski M.J."/>
            <person name="Chevrette M.G."/>
            <person name="De Carvalho L.P.S."/>
            <person name="Shen B."/>
        </authorList>
    </citation>
    <scope>NUCLEOTIDE SEQUENCE [LARGE SCALE GENOMIC DNA]</scope>
    <source>
        <strain evidence="3 4">NPDC052347</strain>
    </source>
</reference>
<feature type="region of interest" description="Disordered" evidence="1">
    <location>
        <begin position="1"/>
        <end position="94"/>
    </location>
</feature>
<keyword evidence="4" id="KW-1185">Reference proteome</keyword>
<sequence length="341" mass="35707">MRGALHSLERELHTPKGDSTHMGFNQPGPYGQQPPQPPQQPNPYAQGGPPPQPPYGPPPQQPSPYGPYGQQPGVPNPYYPPMPPQQPQQSGSRTGKAVAVGIGAVVLVGALIGGAVLVLGGKDSGASGKHGENGKGGKHAAAEGGQPTPTPTVTSDGNSGTGKRYKLTNPDTLAVEFHKLNDRGSKDFDSGDKADFETMGVHNPDGTSADYRAGVAGSSGQKQLHFIGVWGEIKDPGKVVDNVLGSLQRRLGDGKGQLVGSSQKFTPSGLDDDAVVKCQYYRLPLDSKDYKIPLCVWADHSTTGVTMLTESASLLAGQDTPLDHGADVAAKIRHDARVEIH</sequence>
<dbReference type="Proteomes" id="UP001552594">
    <property type="component" value="Unassembled WGS sequence"/>
</dbReference>
<feature type="compositionally biased region" description="Pro residues" evidence="1">
    <location>
        <begin position="32"/>
        <end position="41"/>
    </location>
</feature>
<keyword evidence="2" id="KW-0472">Membrane</keyword>